<dbReference type="RefSeq" id="WP_339392695.1">
    <property type="nucleotide sequence ID" value="NZ_BAAAAF010000006.1"/>
</dbReference>
<sequence length="333" mass="34514">MLRIGLTGGIGAGKSTVAGLLADRGAEIIDADVIAREVVAPGEPLLDVLAEAFGDDIIAADGGLDRATLAAVAFADPDSTARLGALMHPVIRDRTAERFADSRAEVVVHDVPLLVENHMEVGYHLSLLVDVPAEVRLERLVATRGMDRTDAETRIARQADDAQRRAACDVLIANTGTVDATAALVDRLWTDRLAPFAANLSAGRPARREAEAARAEAGDAGSHLGGRRDGDVERLIAKLRHGTGEEFPITSADASPIGPIRVELTVPDASVVEALSPRLSALGYPPVAEATAATAPDGGPESTADVGADTGAISRHANADPGLPVDLEVRIGS</sequence>
<dbReference type="PANTHER" id="PTHR10695">
    <property type="entry name" value="DEPHOSPHO-COA KINASE-RELATED"/>
    <property type="match status" value="1"/>
</dbReference>
<protein>
    <recommendedName>
        <fullName evidence="3 4">Dephospho-CoA kinase</fullName>
        <ecNumber evidence="3 4">2.7.1.24</ecNumber>
    </recommendedName>
    <alternativeName>
        <fullName evidence="3">Dephosphocoenzyme A kinase</fullName>
    </alternativeName>
</protein>
<dbReference type="EMBL" id="BAAAAF010000006">
    <property type="protein sequence ID" value="GAA0035855.1"/>
    <property type="molecule type" value="Genomic_DNA"/>
</dbReference>
<dbReference type="Gene3D" id="3.40.50.300">
    <property type="entry name" value="P-loop containing nucleotide triphosphate hydrolases"/>
    <property type="match status" value="1"/>
</dbReference>
<dbReference type="Proteomes" id="UP001498238">
    <property type="component" value="Unassembled WGS sequence"/>
</dbReference>
<dbReference type="NCBIfam" id="NF002879">
    <property type="entry name" value="PRK03333.1"/>
    <property type="match status" value="1"/>
</dbReference>
<keyword evidence="3" id="KW-0963">Cytoplasm</keyword>
<evidence type="ECO:0000256" key="3">
    <source>
        <dbReference type="HAMAP-Rule" id="MF_00376"/>
    </source>
</evidence>
<comment type="caution">
    <text evidence="6">The sequence shown here is derived from an EMBL/GenBank/DDBJ whole genome shotgun (WGS) entry which is preliminary data.</text>
</comment>
<dbReference type="InterPro" id="IPR027417">
    <property type="entry name" value="P-loop_NTPase"/>
</dbReference>
<organism evidence="6 7">
    <name type="scientific">Brevibacterium metallidurans</name>
    <dbReference type="NCBI Taxonomy" id="1482676"/>
    <lineage>
        <taxon>Bacteria</taxon>
        <taxon>Bacillati</taxon>
        <taxon>Actinomycetota</taxon>
        <taxon>Actinomycetes</taxon>
        <taxon>Micrococcales</taxon>
        <taxon>Brevibacteriaceae</taxon>
        <taxon>Brevibacterium</taxon>
    </lineage>
</organism>
<dbReference type="Pfam" id="PF01121">
    <property type="entry name" value="CoaE"/>
    <property type="match status" value="1"/>
</dbReference>
<dbReference type="SUPFAM" id="SSF52540">
    <property type="entry name" value="P-loop containing nucleoside triphosphate hydrolases"/>
    <property type="match status" value="1"/>
</dbReference>
<keyword evidence="7" id="KW-1185">Reference proteome</keyword>
<comment type="pathway">
    <text evidence="3">Cofactor biosynthesis; coenzyme A biosynthesis; CoA from (R)-pantothenate: step 5/5.</text>
</comment>
<evidence type="ECO:0000256" key="1">
    <source>
        <dbReference type="ARBA" id="ARBA00022741"/>
    </source>
</evidence>
<feature type="region of interest" description="Disordered" evidence="5">
    <location>
        <begin position="291"/>
        <end position="325"/>
    </location>
</feature>
<dbReference type="PANTHER" id="PTHR10695:SF46">
    <property type="entry name" value="BIFUNCTIONAL COENZYME A SYNTHASE-RELATED"/>
    <property type="match status" value="1"/>
</dbReference>
<keyword evidence="3" id="KW-0173">Coenzyme A biosynthesis</keyword>
<evidence type="ECO:0000256" key="5">
    <source>
        <dbReference type="SAM" id="MobiDB-lite"/>
    </source>
</evidence>
<comment type="catalytic activity">
    <reaction evidence="3">
        <text>3'-dephospho-CoA + ATP = ADP + CoA + H(+)</text>
        <dbReference type="Rhea" id="RHEA:18245"/>
        <dbReference type="ChEBI" id="CHEBI:15378"/>
        <dbReference type="ChEBI" id="CHEBI:30616"/>
        <dbReference type="ChEBI" id="CHEBI:57287"/>
        <dbReference type="ChEBI" id="CHEBI:57328"/>
        <dbReference type="ChEBI" id="CHEBI:456216"/>
        <dbReference type="EC" id="2.7.1.24"/>
    </reaction>
</comment>
<dbReference type="InterPro" id="IPR001977">
    <property type="entry name" value="Depp_CoAkinase"/>
</dbReference>
<feature type="region of interest" description="Disordered" evidence="5">
    <location>
        <begin position="209"/>
        <end position="228"/>
    </location>
</feature>
<dbReference type="NCBIfam" id="TIGR00152">
    <property type="entry name" value="dephospho-CoA kinase"/>
    <property type="match status" value="1"/>
</dbReference>
<dbReference type="EC" id="2.7.1.24" evidence="3 4"/>
<evidence type="ECO:0000256" key="2">
    <source>
        <dbReference type="ARBA" id="ARBA00022840"/>
    </source>
</evidence>
<keyword evidence="3" id="KW-0808">Transferase</keyword>
<name>A0ABN0SNU1_9MICO</name>
<reference evidence="6 7" key="1">
    <citation type="submission" date="2024-01" db="EMBL/GenBank/DDBJ databases">
        <title>Characterization of antibiotic resistant novel bacterial strains and their environmental applications.</title>
        <authorList>
            <person name="Manzoor S."/>
            <person name="Abbas S."/>
            <person name="Arshad M."/>
            <person name="Ahmed I."/>
        </authorList>
    </citation>
    <scope>NUCLEOTIDE SEQUENCE [LARGE SCALE GENOMIC DNA]</scope>
    <source>
        <strain evidence="6 7">NCCP-602</strain>
    </source>
</reference>
<gene>
    <name evidence="3 6" type="primary">coaE</name>
    <name evidence="6" type="ORF">NCCP602_18160</name>
</gene>
<comment type="function">
    <text evidence="3">Catalyzes the phosphorylation of the 3'-hydroxyl group of dephosphocoenzyme A to form coenzyme A.</text>
</comment>
<dbReference type="GO" id="GO:0016301">
    <property type="term" value="F:kinase activity"/>
    <property type="evidence" value="ECO:0007669"/>
    <property type="project" value="UniProtKB-KW"/>
</dbReference>
<accession>A0ABN0SNU1</accession>
<dbReference type="PROSITE" id="PS51219">
    <property type="entry name" value="DPCK"/>
    <property type="match status" value="1"/>
</dbReference>
<dbReference type="HAMAP" id="MF_00376">
    <property type="entry name" value="Dephospho_CoA_kinase"/>
    <property type="match status" value="1"/>
</dbReference>
<proteinExistence type="inferred from homology"/>
<evidence type="ECO:0000313" key="6">
    <source>
        <dbReference type="EMBL" id="GAA0035855.1"/>
    </source>
</evidence>
<feature type="compositionally biased region" description="Low complexity" evidence="5">
    <location>
        <begin position="291"/>
        <end position="301"/>
    </location>
</feature>
<keyword evidence="3 6" id="KW-0418">Kinase</keyword>
<keyword evidence="2 3" id="KW-0067">ATP-binding</keyword>
<comment type="similarity">
    <text evidence="3">Belongs to the CoaE family.</text>
</comment>
<dbReference type="CDD" id="cd02022">
    <property type="entry name" value="DPCK"/>
    <property type="match status" value="1"/>
</dbReference>
<keyword evidence="1 3" id="KW-0547">Nucleotide-binding</keyword>
<evidence type="ECO:0000313" key="7">
    <source>
        <dbReference type="Proteomes" id="UP001498238"/>
    </source>
</evidence>
<evidence type="ECO:0000256" key="4">
    <source>
        <dbReference type="NCBIfam" id="TIGR00152"/>
    </source>
</evidence>
<comment type="subcellular location">
    <subcellularLocation>
        <location evidence="3">Cytoplasm</location>
    </subcellularLocation>
</comment>
<feature type="binding site" evidence="3">
    <location>
        <begin position="11"/>
        <end position="16"/>
    </location>
    <ligand>
        <name>ATP</name>
        <dbReference type="ChEBI" id="CHEBI:30616"/>
    </ligand>
</feature>